<evidence type="ECO:0000313" key="1">
    <source>
        <dbReference type="EMBL" id="SDI01702.1"/>
    </source>
</evidence>
<gene>
    <name evidence="1" type="ORF">SAMN05421818_1421</name>
</gene>
<dbReference type="Gene3D" id="3.40.50.720">
    <property type="entry name" value="NAD(P)-binding Rossmann-like Domain"/>
    <property type="match status" value="1"/>
</dbReference>
<evidence type="ECO:0008006" key="3">
    <source>
        <dbReference type="Google" id="ProtNLM"/>
    </source>
</evidence>
<sequence>MKEVALSDLNLYENDNQLYIGHGDGFLSRIEGEDVKYIKEILNSLIENDSKGRIDDLFNNVLVNLELEKDYFVLLIEWLKSNGIIYYIEESSKDDKRLLKTYLLGVLDEEKEQFINDLNKLLEDSNFQITLEESIDDIDFCLVFSPILSKKINQEILTKMYKSNIPHIYIDYAPFTATLGPAINPALKMHCMSCFFNRRISNTVNPDVYLRLIRLDNKQFRQVSLMKSSIYNTLIEWLSNELLRLLNSDWEDGGILGKSKTINFITDEFDVARILKTVGCNICNERHVYRPLNG</sequence>
<accession>A0A1G8H4X0</accession>
<dbReference type="EMBL" id="FNDQ01000042">
    <property type="protein sequence ID" value="SDI01702.1"/>
    <property type="molecule type" value="Genomic_DNA"/>
</dbReference>
<reference evidence="2" key="1">
    <citation type="submission" date="2016-10" db="EMBL/GenBank/DDBJ databases">
        <authorList>
            <person name="Varghese N."/>
            <person name="Submissions S."/>
        </authorList>
    </citation>
    <scope>NUCLEOTIDE SEQUENCE [LARGE SCALE GENOMIC DNA]</scope>
    <source>
        <strain evidence="2">DSM 23313</strain>
    </source>
</reference>
<dbReference type="STRING" id="702745.SAMN05421818_1421"/>
<protein>
    <recommendedName>
        <fullName evidence="3">Bacteriocin biosynthesis cyclodehydratase domain-containing protein</fullName>
    </recommendedName>
</protein>
<dbReference type="RefSeq" id="WP_090410512.1">
    <property type="nucleotide sequence ID" value="NZ_FNDQ01000042.1"/>
</dbReference>
<evidence type="ECO:0000313" key="2">
    <source>
        <dbReference type="Proteomes" id="UP000243588"/>
    </source>
</evidence>
<organism evidence="1 2">
    <name type="scientific">Myroides phaeus</name>
    <dbReference type="NCBI Taxonomy" id="702745"/>
    <lineage>
        <taxon>Bacteria</taxon>
        <taxon>Pseudomonadati</taxon>
        <taxon>Bacteroidota</taxon>
        <taxon>Flavobacteriia</taxon>
        <taxon>Flavobacteriales</taxon>
        <taxon>Flavobacteriaceae</taxon>
        <taxon>Myroides</taxon>
    </lineage>
</organism>
<name>A0A1G8H4X0_9FLAO</name>
<dbReference type="AlphaFoldDB" id="A0A1G8H4X0"/>
<proteinExistence type="predicted"/>
<keyword evidence="2" id="KW-1185">Reference proteome</keyword>
<dbReference type="Proteomes" id="UP000243588">
    <property type="component" value="Unassembled WGS sequence"/>
</dbReference>